<evidence type="ECO:0000256" key="1">
    <source>
        <dbReference type="ARBA" id="ARBA00009254"/>
    </source>
</evidence>
<organism evidence="6 7">
    <name type="scientific">Mycoplasma phocimorsus</name>
    <dbReference type="NCBI Taxonomy" id="3045839"/>
    <lineage>
        <taxon>Bacteria</taxon>
        <taxon>Bacillati</taxon>
        <taxon>Mycoplasmatota</taxon>
        <taxon>Mollicutes</taxon>
        <taxon>Mycoplasmataceae</taxon>
        <taxon>Mycoplasma</taxon>
    </lineage>
</organism>
<dbReference type="GO" id="GO:0005840">
    <property type="term" value="C:ribosome"/>
    <property type="evidence" value="ECO:0007669"/>
    <property type="project" value="UniProtKB-KW"/>
</dbReference>
<comment type="caution">
    <text evidence="6">The sequence shown here is derived from an EMBL/GenBank/DDBJ whole genome shotgun (WGS) entry which is preliminary data.</text>
</comment>
<dbReference type="PROSITE" id="PS00579">
    <property type="entry name" value="RIBOSOMAL_L29"/>
    <property type="match status" value="1"/>
</dbReference>
<dbReference type="InterPro" id="IPR001854">
    <property type="entry name" value="Ribosomal_uL29"/>
</dbReference>
<dbReference type="Gene3D" id="1.10.287.310">
    <property type="match status" value="1"/>
</dbReference>
<dbReference type="Proteomes" id="UP001224428">
    <property type="component" value="Unassembled WGS sequence"/>
</dbReference>
<accession>A0AAJ1UVQ8</accession>
<keyword evidence="2 5" id="KW-0689">Ribosomal protein</keyword>
<dbReference type="SUPFAM" id="SSF46561">
    <property type="entry name" value="Ribosomal protein L29 (L29p)"/>
    <property type="match status" value="1"/>
</dbReference>
<proteinExistence type="inferred from homology"/>
<evidence type="ECO:0000256" key="5">
    <source>
        <dbReference type="HAMAP-Rule" id="MF_00374"/>
    </source>
</evidence>
<evidence type="ECO:0000256" key="4">
    <source>
        <dbReference type="ARBA" id="ARBA00035204"/>
    </source>
</evidence>
<dbReference type="NCBIfam" id="TIGR00012">
    <property type="entry name" value="L29"/>
    <property type="match status" value="1"/>
</dbReference>
<dbReference type="InterPro" id="IPR018254">
    <property type="entry name" value="Ribosomal_uL29_CS"/>
</dbReference>
<dbReference type="HAMAP" id="MF_00374">
    <property type="entry name" value="Ribosomal_uL29"/>
    <property type="match status" value="1"/>
</dbReference>
<evidence type="ECO:0000313" key="7">
    <source>
        <dbReference type="Proteomes" id="UP001224428"/>
    </source>
</evidence>
<keyword evidence="7" id="KW-1185">Reference proteome</keyword>
<dbReference type="RefSeq" id="WP_283823643.1">
    <property type="nucleotide sequence ID" value="NZ_JASDAY010000022.1"/>
</dbReference>
<dbReference type="GO" id="GO:1990904">
    <property type="term" value="C:ribonucleoprotein complex"/>
    <property type="evidence" value="ECO:0007669"/>
    <property type="project" value="UniProtKB-KW"/>
</dbReference>
<comment type="similarity">
    <text evidence="1 5">Belongs to the universal ribosomal protein uL29 family.</text>
</comment>
<dbReference type="CDD" id="cd00427">
    <property type="entry name" value="Ribosomal_L29_HIP"/>
    <property type="match status" value="1"/>
</dbReference>
<protein>
    <recommendedName>
        <fullName evidence="4 5">Large ribosomal subunit protein uL29</fullName>
    </recommendedName>
</protein>
<dbReference type="AlphaFoldDB" id="A0AAJ1UVQ8"/>
<dbReference type="GO" id="GO:0003735">
    <property type="term" value="F:structural constituent of ribosome"/>
    <property type="evidence" value="ECO:0007669"/>
    <property type="project" value="InterPro"/>
</dbReference>
<evidence type="ECO:0000256" key="3">
    <source>
        <dbReference type="ARBA" id="ARBA00023274"/>
    </source>
</evidence>
<name>A0AAJ1UVQ8_9MOLU</name>
<reference evidence="6" key="1">
    <citation type="submission" date="2023-05" db="EMBL/GenBank/DDBJ databases">
        <title>Mycoplasma phocimorsus sp. nov., isolated from Scandinavian patients with seal finger or septic arthritis after contact with seals.</title>
        <authorList>
            <person name="Skafte-Holm A."/>
            <person name="Pedersen T.R."/>
            <person name="Froelund M."/>
            <person name="Stegger M."/>
            <person name="Qvortrup K."/>
            <person name="Michaels D.L."/>
            <person name="Brown D.R."/>
            <person name="Jensen J.S."/>
        </authorList>
    </citation>
    <scope>NUCLEOTIDE SEQUENCE</scope>
    <source>
        <strain evidence="6">M5725</strain>
    </source>
</reference>
<sequence length="65" mass="7594">MDYKVFSDKSEKELLDLIEEYKAKLFTLRFKNQTGTVEKTHHIRAIKKDIARALTALNALRKGEK</sequence>
<dbReference type="Pfam" id="PF00831">
    <property type="entry name" value="Ribosomal_L29"/>
    <property type="match status" value="1"/>
</dbReference>
<dbReference type="InterPro" id="IPR036049">
    <property type="entry name" value="Ribosomal_uL29_sf"/>
</dbReference>
<keyword evidence="3 5" id="KW-0687">Ribonucleoprotein</keyword>
<evidence type="ECO:0000256" key="2">
    <source>
        <dbReference type="ARBA" id="ARBA00022980"/>
    </source>
</evidence>
<dbReference type="EMBL" id="JASDDP010000016">
    <property type="protein sequence ID" value="MDJ1645794.1"/>
    <property type="molecule type" value="Genomic_DNA"/>
</dbReference>
<evidence type="ECO:0000313" key="6">
    <source>
        <dbReference type="EMBL" id="MDJ1645794.1"/>
    </source>
</evidence>
<gene>
    <name evidence="5 6" type="primary">rpmC</name>
    <name evidence="6" type="ORF">QLQ80_01665</name>
</gene>
<dbReference type="GO" id="GO:0006412">
    <property type="term" value="P:translation"/>
    <property type="evidence" value="ECO:0007669"/>
    <property type="project" value="UniProtKB-UniRule"/>
</dbReference>